<dbReference type="Proteomes" id="UP001295423">
    <property type="component" value="Unassembled WGS sequence"/>
</dbReference>
<sequence>MCRRTDNSIVSEVVKDEEDMSKSTIVAIIAFCGAVTVASLVSAILMGNRLADTAVAKTSAAAGSQPNIVINTGGATTGSAASAAMENLFARPPRAGPNECEGKKIQIDNVDCLIDALEKVLPQAGGNVTMGFKGEMVVGHEPIKTPYFQNDMCPVNVHWHLGAEHLSVGEFDEMGAGPNTKPGDLRRKLAGDEDVRGGFRCHHYDENDEKFTKEYDWKHCVGMEVGESYEVHWPHSAAGACGTINQYQTPFYDGVLCRVEVLGDLSRLPQQVGVQGQVFTIVNDEDYFYPDLMRGMIVDGEMGQEITKYTGSTTGTSRDNEICSAYSPITWQVDRKCHMISASSFDKMCADMKAQRDDMSDDLYAHGSRELVDSKYVANNQHNRALRAN</sequence>
<evidence type="ECO:0000256" key="1">
    <source>
        <dbReference type="SAM" id="Phobius"/>
    </source>
</evidence>
<gene>
    <name evidence="2" type="ORF">CYCCA115_LOCUS216</name>
</gene>
<comment type="caution">
    <text evidence="2">The sequence shown here is derived from an EMBL/GenBank/DDBJ whole genome shotgun (WGS) entry which is preliminary data.</text>
</comment>
<keyword evidence="3" id="KW-1185">Reference proteome</keyword>
<evidence type="ECO:0000313" key="3">
    <source>
        <dbReference type="Proteomes" id="UP001295423"/>
    </source>
</evidence>
<keyword evidence="1" id="KW-1133">Transmembrane helix</keyword>
<protein>
    <recommendedName>
        <fullName evidence="4">Delta carbonic anhydrase</fullName>
    </recommendedName>
</protein>
<keyword evidence="1" id="KW-0812">Transmembrane</keyword>
<dbReference type="AlphaFoldDB" id="A0AAD2CA75"/>
<feature type="transmembrane region" description="Helical" evidence="1">
    <location>
        <begin position="25"/>
        <end position="47"/>
    </location>
</feature>
<reference evidence="2" key="1">
    <citation type="submission" date="2023-08" db="EMBL/GenBank/DDBJ databases">
        <authorList>
            <person name="Audoor S."/>
            <person name="Bilcke G."/>
        </authorList>
    </citation>
    <scope>NUCLEOTIDE SEQUENCE</scope>
</reference>
<evidence type="ECO:0008006" key="4">
    <source>
        <dbReference type="Google" id="ProtNLM"/>
    </source>
</evidence>
<proteinExistence type="predicted"/>
<name>A0AAD2CA75_9STRA</name>
<organism evidence="2 3">
    <name type="scientific">Cylindrotheca closterium</name>
    <dbReference type="NCBI Taxonomy" id="2856"/>
    <lineage>
        <taxon>Eukaryota</taxon>
        <taxon>Sar</taxon>
        <taxon>Stramenopiles</taxon>
        <taxon>Ochrophyta</taxon>
        <taxon>Bacillariophyta</taxon>
        <taxon>Bacillariophyceae</taxon>
        <taxon>Bacillariophycidae</taxon>
        <taxon>Bacillariales</taxon>
        <taxon>Bacillariaceae</taxon>
        <taxon>Cylindrotheca</taxon>
    </lineage>
</organism>
<evidence type="ECO:0000313" key="2">
    <source>
        <dbReference type="EMBL" id="CAJ1897106.1"/>
    </source>
</evidence>
<dbReference type="InterPro" id="IPR018883">
    <property type="entry name" value="Delta_CA"/>
</dbReference>
<keyword evidence="1" id="KW-0472">Membrane</keyword>
<dbReference type="EMBL" id="CAKOGP040000001">
    <property type="protein sequence ID" value="CAJ1897106.1"/>
    <property type="molecule type" value="Genomic_DNA"/>
</dbReference>
<dbReference type="Pfam" id="PF10563">
    <property type="entry name" value="CA_like"/>
    <property type="match status" value="1"/>
</dbReference>
<accession>A0AAD2CA75</accession>